<reference evidence="6" key="1">
    <citation type="submission" date="2009-10" db="EMBL/GenBank/DDBJ databases">
        <title>Diversity of trophic interactions inside an arsenic-rich microbial ecosystem.</title>
        <authorList>
            <person name="Bertin P.N."/>
            <person name="Heinrich-Salmeron A."/>
            <person name="Pelletier E."/>
            <person name="Goulhen-Chollet F."/>
            <person name="Arsene-Ploetze F."/>
            <person name="Gallien S."/>
            <person name="Calteau A."/>
            <person name="Vallenet D."/>
            <person name="Casiot C."/>
            <person name="Chane-Woon-Ming B."/>
            <person name="Giloteaux L."/>
            <person name="Barakat M."/>
            <person name="Bonnefoy V."/>
            <person name="Bruneel O."/>
            <person name="Chandler M."/>
            <person name="Cleiss J."/>
            <person name="Duran R."/>
            <person name="Elbaz-Poulichet F."/>
            <person name="Fonknechten N."/>
            <person name="Lauga B."/>
            <person name="Mornico D."/>
            <person name="Ortet P."/>
            <person name="Schaeffer C."/>
            <person name="Siguier P."/>
            <person name="Alexander Thil Smith A."/>
            <person name="Van Dorsselaer A."/>
            <person name="Weissenbach J."/>
            <person name="Medigue C."/>
            <person name="Le Paslier D."/>
        </authorList>
    </citation>
    <scope>NUCLEOTIDE SEQUENCE</scope>
</reference>
<evidence type="ECO:0000313" key="6">
    <source>
        <dbReference type="EMBL" id="CBH99489.1"/>
    </source>
</evidence>
<proteinExistence type="predicted"/>
<feature type="transmembrane region" description="Helical" evidence="5">
    <location>
        <begin position="151"/>
        <end position="172"/>
    </location>
</feature>
<feature type="transmembrane region" description="Helical" evidence="5">
    <location>
        <begin position="293"/>
        <end position="309"/>
    </location>
</feature>
<dbReference type="InterPro" id="IPR010651">
    <property type="entry name" value="Sugar_transport"/>
</dbReference>
<protein>
    <submittedName>
        <fullName evidence="6">Uncharacterized protein</fullName>
    </submittedName>
</protein>
<feature type="transmembrane region" description="Helical" evidence="5">
    <location>
        <begin position="405"/>
        <end position="429"/>
    </location>
</feature>
<feature type="transmembrane region" description="Helical" evidence="5">
    <location>
        <begin position="255"/>
        <end position="272"/>
    </location>
</feature>
<dbReference type="GO" id="GO:0016020">
    <property type="term" value="C:membrane"/>
    <property type="evidence" value="ECO:0007669"/>
    <property type="project" value="UniProtKB-SubCell"/>
</dbReference>
<feature type="transmembrane region" description="Helical" evidence="5">
    <location>
        <begin position="118"/>
        <end position="139"/>
    </location>
</feature>
<dbReference type="GO" id="GO:0015144">
    <property type="term" value="F:carbohydrate transmembrane transporter activity"/>
    <property type="evidence" value="ECO:0007669"/>
    <property type="project" value="InterPro"/>
</dbReference>
<evidence type="ECO:0000256" key="5">
    <source>
        <dbReference type="SAM" id="Phobius"/>
    </source>
</evidence>
<organism evidence="6">
    <name type="scientific">mine drainage metagenome</name>
    <dbReference type="NCBI Taxonomy" id="410659"/>
    <lineage>
        <taxon>unclassified sequences</taxon>
        <taxon>metagenomes</taxon>
        <taxon>ecological metagenomes</taxon>
    </lineage>
</organism>
<keyword evidence="3 5" id="KW-1133">Transmembrane helix</keyword>
<name>E6PX30_9ZZZZ</name>
<feature type="transmembrane region" description="Helical" evidence="5">
    <location>
        <begin position="50"/>
        <end position="70"/>
    </location>
</feature>
<evidence type="ECO:0000256" key="3">
    <source>
        <dbReference type="ARBA" id="ARBA00022989"/>
    </source>
</evidence>
<keyword evidence="2 5" id="KW-0812">Transmembrane</keyword>
<evidence type="ECO:0000256" key="4">
    <source>
        <dbReference type="ARBA" id="ARBA00023136"/>
    </source>
</evidence>
<dbReference type="PANTHER" id="PTHR16119:SF17">
    <property type="entry name" value="TRANSMEMBRANE PROTEIN 144"/>
    <property type="match status" value="1"/>
</dbReference>
<feature type="transmembrane region" description="Helical" evidence="5">
    <location>
        <begin position="315"/>
        <end position="336"/>
    </location>
</feature>
<feature type="transmembrane region" description="Helical" evidence="5">
    <location>
        <begin position="21"/>
        <end position="38"/>
    </location>
</feature>
<sequence>MSGATANQKCDGKVRGLALPRHTLGVFCGIAAGAWLGGAEAPIKLVTAGMSPFAISLCMVAGVFVARWTFPTLLRGTGSIAGDLRARPHLMVWAVLAGALWAVANTLTVFAIRDVGLAVAFPLWNANCLIGLLWGVVLFRELRGASLGNRLKVVGGAVTIVASAIVLGLSLMPEQDGRVPAAHAFAGILAALGASLMWGTMYVPYRKAYLSGMNPLSFVTVFTVGELGTMTTLALTLDGGIHPLIRELASNRASLFWLFLGGFCWVIGDLFQQYATKFIGIGRGIPLSNTNQLWGLGWGVLVFGELAGASRAHLWMVLGGSAAMVLGALAISTAAAGEGEQRETEAAMMRETVHYGLDDKAKFDRNHGGLVRSSSAQALRMWDGLIVAAAVAIFLWLGFSAARPAVLFHAGWALWLAVASVLLLVAVGWRLGRETGFNE</sequence>
<gene>
    <name evidence="6" type="ORF">CARN3_0416</name>
</gene>
<dbReference type="Pfam" id="PF06800">
    <property type="entry name" value="Sugar_transport"/>
    <property type="match status" value="2"/>
</dbReference>
<accession>E6PX30</accession>
<feature type="transmembrane region" description="Helical" evidence="5">
    <location>
        <begin position="184"/>
        <end position="204"/>
    </location>
</feature>
<evidence type="ECO:0000256" key="1">
    <source>
        <dbReference type="ARBA" id="ARBA00004141"/>
    </source>
</evidence>
<dbReference type="AlphaFoldDB" id="E6PX30"/>
<dbReference type="EMBL" id="CABN01000020">
    <property type="protein sequence ID" value="CBH99489.1"/>
    <property type="molecule type" value="Genomic_DNA"/>
</dbReference>
<evidence type="ECO:0000256" key="2">
    <source>
        <dbReference type="ARBA" id="ARBA00022692"/>
    </source>
</evidence>
<comment type="caution">
    <text evidence="6">The sequence shown here is derived from an EMBL/GenBank/DDBJ whole genome shotgun (WGS) entry which is preliminary data.</text>
</comment>
<dbReference type="PANTHER" id="PTHR16119">
    <property type="entry name" value="TRANSMEMBRANE PROTEIN 144"/>
    <property type="match status" value="1"/>
</dbReference>
<keyword evidence="4 5" id="KW-0472">Membrane</keyword>
<feature type="transmembrane region" description="Helical" evidence="5">
    <location>
        <begin position="381"/>
        <end position="399"/>
    </location>
</feature>
<feature type="transmembrane region" description="Helical" evidence="5">
    <location>
        <begin position="90"/>
        <end position="112"/>
    </location>
</feature>
<comment type="subcellular location">
    <subcellularLocation>
        <location evidence="1">Membrane</location>
        <topology evidence="1">Multi-pass membrane protein</topology>
    </subcellularLocation>
</comment>